<sequence>MSAPSDNAAYNEQTKLLATGLNNVAVAFIVIGVVTPITAVSFGVPNAPPLNFGSAAFALLWFGAGTGLHWVGRNVLRSIRP</sequence>
<dbReference type="Proteomes" id="UP001156881">
    <property type="component" value="Unassembled WGS sequence"/>
</dbReference>
<dbReference type="RefSeq" id="WP_183505593.1">
    <property type="nucleotide sequence ID" value="NZ_BSPG01000026.1"/>
</dbReference>
<evidence type="ECO:0000256" key="1">
    <source>
        <dbReference type="SAM" id="Phobius"/>
    </source>
</evidence>
<comment type="caution">
    <text evidence="3">The sequence shown here is derived from an EMBL/GenBank/DDBJ whole genome shotgun (WGS) entry which is preliminary data.</text>
</comment>
<accession>A0A7W6ALW6</accession>
<protein>
    <recommendedName>
        <fullName evidence="6">Amino acid transporter protein</fullName>
    </recommendedName>
</protein>
<evidence type="ECO:0008006" key="6">
    <source>
        <dbReference type="Google" id="ProtNLM"/>
    </source>
</evidence>
<proteinExistence type="predicted"/>
<feature type="transmembrane region" description="Helical" evidence="1">
    <location>
        <begin position="21"/>
        <end position="44"/>
    </location>
</feature>
<evidence type="ECO:0000313" key="5">
    <source>
        <dbReference type="Proteomes" id="UP001156881"/>
    </source>
</evidence>
<evidence type="ECO:0000313" key="2">
    <source>
        <dbReference type="EMBL" id="GLS45718.1"/>
    </source>
</evidence>
<dbReference type="EMBL" id="JACIDN010000004">
    <property type="protein sequence ID" value="MBB3903046.1"/>
    <property type="molecule type" value="Genomic_DNA"/>
</dbReference>
<name>A0A7W6ALW6_9HYPH</name>
<reference evidence="5" key="2">
    <citation type="journal article" date="2019" name="Int. J. Syst. Evol. Microbiol.">
        <title>The Global Catalogue of Microorganisms (GCM) 10K type strain sequencing project: providing services to taxonomists for standard genome sequencing and annotation.</title>
        <authorList>
            <consortium name="The Broad Institute Genomics Platform"/>
            <consortium name="The Broad Institute Genome Sequencing Center for Infectious Disease"/>
            <person name="Wu L."/>
            <person name="Ma J."/>
        </authorList>
    </citation>
    <scope>NUCLEOTIDE SEQUENCE [LARGE SCALE GENOMIC DNA]</scope>
    <source>
        <strain evidence="5">NBRC 107710</strain>
    </source>
</reference>
<reference evidence="2" key="4">
    <citation type="submission" date="2023-01" db="EMBL/GenBank/DDBJ databases">
        <title>Draft genome sequence of Methylobacterium brachythecii strain NBRC 107710.</title>
        <authorList>
            <person name="Sun Q."/>
            <person name="Mori K."/>
        </authorList>
    </citation>
    <scope>NUCLEOTIDE SEQUENCE</scope>
    <source>
        <strain evidence="2">NBRC 107710</strain>
    </source>
</reference>
<reference evidence="3 4" key="3">
    <citation type="submission" date="2020-08" db="EMBL/GenBank/DDBJ databases">
        <title>Genomic Encyclopedia of Type Strains, Phase IV (KMG-IV): sequencing the most valuable type-strain genomes for metagenomic binning, comparative biology and taxonomic classification.</title>
        <authorList>
            <person name="Goeker M."/>
        </authorList>
    </citation>
    <scope>NUCLEOTIDE SEQUENCE [LARGE SCALE GENOMIC DNA]</scope>
    <source>
        <strain evidence="3 4">DSM 24105</strain>
    </source>
</reference>
<dbReference type="EMBL" id="BSPG01000026">
    <property type="protein sequence ID" value="GLS45718.1"/>
    <property type="molecule type" value="Genomic_DNA"/>
</dbReference>
<gene>
    <name evidence="2" type="ORF">GCM10007884_37090</name>
    <name evidence="3" type="ORF">GGR33_002548</name>
</gene>
<evidence type="ECO:0000313" key="4">
    <source>
        <dbReference type="Proteomes" id="UP000517759"/>
    </source>
</evidence>
<keyword evidence="5" id="KW-1185">Reference proteome</keyword>
<evidence type="ECO:0000313" key="3">
    <source>
        <dbReference type="EMBL" id="MBB3903046.1"/>
    </source>
</evidence>
<keyword evidence="1" id="KW-0812">Transmembrane</keyword>
<keyword evidence="1" id="KW-0472">Membrane</keyword>
<feature type="transmembrane region" description="Helical" evidence="1">
    <location>
        <begin position="50"/>
        <end position="71"/>
    </location>
</feature>
<dbReference type="AlphaFoldDB" id="A0A7W6ALW6"/>
<dbReference type="Proteomes" id="UP000517759">
    <property type="component" value="Unassembled WGS sequence"/>
</dbReference>
<reference evidence="2" key="1">
    <citation type="journal article" date="2014" name="Int. J. Syst. Evol. Microbiol.">
        <title>Complete genome of a new Firmicutes species belonging to the dominant human colonic microbiota ('Ruminococcus bicirculans') reveals two chromosomes and a selective capacity to utilize plant glucans.</title>
        <authorList>
            <consortium name="NISC Comparative Sequencing Program"/>
            <person name="Wegmann U."/>
            <person name="Louis P."/>
            <person name="Goesmann A."/>
            <person name="Henrissat B."/>
            <person name="Duncan S.H."/>
            <person name="Flint H.J."/>
        </authorList>
    </citation>
    <scope>NUCLEOTIDE SEQUENCE</scope>
    <source>
        <strain evidence="2">NBRC 107710</strain>
    </source>
</reference>
<keyword evidence="1" id="KW-1133">Transmembrane helix</keyword>
<organism evidence="3 4">
    <name type="scientific">Methylobacterium brachythecii</name>
    <dbReference type="NCBI Taxonomy" id="1176177"/>
    <lineage>
        <taxon>Bacteria</taxon>
        <taxon>Pseudomonadati</taxon>
        <taxon>Pseudomonadota</taxon>
        <taxon>Alphaproteobacteria</taxon>
        <taxon>Hyphomicrobiales</taxon>
        <taxon>Methylobacteriaceae</taxon>
        <taxon>Methylobacterium</taxon>
    </lineage>
</organism>